<dbReference type="PANTHER" id="PTHR10909:SF250">
    <property type="entry name" value="PEROXISOMAL ACYL-COENZYME A OXIDASE 1"/>
    <property type="match status" value="1"/>
</dbReference>
<dbReference type="AlphaFoldDB" id="A0A179U913"/>
<accession>A0A179U913</accession>
<dbReference type="GO" id="GO:0033540">
    <property type="term" value="P:fatty acid beta-oxidation using acyl-CoA oxidase"/>
    <property type="evidence" value="ECO:0007669"/>
    <property type="project" value="TreeGrafter"/>
</dbReference>
<dbReference type="InterPro" id="IPR055060">
    <property type="entry name" value="ACOX_C_alpha1"/>
</dbReference>
<dbReference type="InterPro" id="IPR009100">
    <property type="entry name" value="AcylCoA_DH/oxidase_NM_dom_sf"/>
</dbReference>
<dbReference type="GO" id="GO:0005504">
    <property type="term" value="F:fatty acid binding"/>
    <property type="evidence" value="ECO:0007669"/>
    <property type="project" value="TreeGrafter"/>
</dbReference>
<dbReference type="InterPro" id="IPR046373">
    <property type="entry name" value="Acyl-CoA_Oxase/DH_mid-dom_sf"/>
</dbReference>
<dbReference type="OrthoDB" id="538336at2759"/>
<dbReference type="InterPro" id="IPR036250">
    <property type="entry name" value="AcylCo_DH-like_C"/>
</dbReference>
<dbReference type="GeneID" id="8507861"/>
<protein>
    <submittedName>
        <fullName evidence="3">Acyl-Coenzyme A oxidase subunit 2</fullName>
    </submittedName>
</protein>
<dbReference type="Gene3D" id="1.20.140.10">
    <property type="entry name" value="Butyryl-CoA Dehydrogenase, subunit A, domain 3"/>
    <property type="match status" value="1"/>
</dbReference>
<dbReference type="InterPro" id="IPR012258">
    <property type="entry name" value="Acyl-CoA_oxidase"/>
</dbReference>
<evidence type="ECO:0000313" key="3">
    <source>
        <dbReference type="EMBL" id="OAT03779.1"/>
    </source>
</evidence>
<dbReference type="VEuPathDB" id="FungiDB:BDBG_00464"/>
<dbReference type="SUPFAM" id="SSF47203">
    <property type="entry name" value="Acyl-CoA dehydrogenase C-terminal domain-like"/>
    <property type="match status" value="2"/>
</dbReference>
<dbReference type="GO" id="GO:0071949">
    <property type="term" value="F:FAD binding"/>
    <property type="evidence" value="ECO:0007669"/>
    <property type="project" value="InterPro"/>
</dbReference>
<dbReference type="Gene3D" id="2.40.110.10">
    <property type="entry name" value="Butyryl-CoA Dehydrogenase, subunit A, domain 2"/>
    <property type="match status" value="2"/>
</dbReference>
<name>A0A179U913_BLAGS</name>
<dbReference type="STRING" id="559298.A0A179U913"/>
<organism evidence="3 4">
    <name type="scientific">Blastomyces gilchristii (strain SLH14081)</name>
    <name type="common">Blastomyces dermatitidis</name>
    <dbReference type="NCBI Taxonomy" id="559298"/>
    <lineage>
        <taxon>Eukaryota</taxon>
        <taxon>Fungi</taxon>
        <taxon>Dikarya</taxon>
        <taxon>Ascomycota</taxon>
        <taxon>Pezizomycotina</taxon>
        <taxon>Eurotiomycetes</taxon>
        <taxon>Eurotiomycetidae</taxon>
        <taxon>Onygenales</taxon>
        <taxon>Ajellomycetaceae</taxon>
        <taxon>Blastomyces</taxon>
    </lineage>
</organism>
<evidence type="ECO:0000259" key="1">
    <source>
        <dbReference type="Pfam" id="PF14749"/>
    </source>
</evidence>
<evidence type="ECO:0000259" key="2">
    <source>
        <dbReference type="Pfam" id="PF22924"/>
    </source>
</evidence>
<dbReference type="InterPro" id="IPR037069">
    <property type="entry name" value="AcylCoA_DH/ox_N_sf"/>
</dbReference>
<dbReference type="PANTHER" id="PTHR10909">
    <property type="entry name" value="ELECTRON TRANSPORT OXIDOREDUCTASE"/>
    <property type="match status" value="1"/>
</dbReference>
<dbReference type="Gene3D" id="1.10.540.10">
    <property type="entry name" value="Acyl-CoA dehydrogenase/oxidase, N-terminal domain"/>
    <property type="match status" value="1"/>
</dbReference>
<dbReference type="Pfam" id="PF14749">
    <property type="entry name" value="Acyl-CoA_ox_N"/>
    <property type="match status" value="1"/>
</dbReference>
<proteinExistence type="predicted"/>
<gene>
    <name evidence="3" type="ORF">BDBG_00464</name>
</gene>
<dbReference type="Proteomes" id="UP000002038">
    <property type="component" value="Unassembled WGS sequence"/>
</dbReference>
<dbReference type="EMBL" id="GG657448">
    <property type="protein sequence ID" value="OAT03779.1"/>
    <property type="molecule type" value="Genomic_DNA"/>
</dbReference>
<dbReference type="Pfam" id="PF22924">
    <property type="entry name" value="ACOX_C_alpha1"/>
    <property type="match status" value="1"/>
</dbReference>
<dbReference type="InterPro" id="IPR029320">
    <property type="entry name" value="Acyl-CoA_ox_N"/>
</dbReference>
<feature type="domain" description="Acyl-CoA oxidase C-alpha1" evidence="2">
    <location>
        <begin position="224"/>
        <end position="386"/>
    </location>
</feature>
<keyword evidence="4" id="KW-1185">Reference proteome</keyword>
<dbReference type="KEGG" id="bgh:BDBG_00464"/>
<dbReference type="GO" id="GO:0055088">
    <property type="term" value="P:lipid homeostasis"/>
    <property type="evidence" value="ECO:0007669"/>
    <property type="project" value="TreeGrafter"/>
</dbReference>
<dbReference type="GO" id="GO:0005777">
    <property type="term" value="C:peroxisome"/>
    <property type="evidence" value="ECO:0007669"/>
    <property type="project" value="InterPro"/>
</dbReference>
<dbReference type="RefSeq" id="XP_031575807.1">
    <property type="nucleotide sequence ID" value="XM_031719889.1"/>
</dbReference>
<reference evidence="4" key="1">
    <citation type="journal article" date="2015" name="PLoS Genet.">
        <title>The dynamic genome and transcriptome of the human fungal pathogen Blastomyces and close relative Emmonsia.</title>
        <authorList>
            <person name="Munoz J.F."/>
            <person name="Gauthier G.M."/>
            <person name="Desjardins C.A."/>
            <person name="Gallo J.E."/>
            <person name="Holder J."/>
            <person name="Sullivan T.D."/>
            <person name="Marty A.J."/>
            <person name="Carmen J.C."/>
            <person name="Chen Z."/>
            <person name="Ding L."/>
            <person name="Gujja S."/>
            <person name="Magrini V."/>
            <person name="Misas E."/>
            <person name="Mitreva M."/>
            <person name="Priest M."/>
            <person name="Saif S."/>
            <person name="Whiston E.A."/>
            <person name="Young S."/>
            <person name="Zeng Q."/>
            <person name="Goldman W.E."/>
            <person name="Mardis E.R."/>
            <person name="Taylor J.W."/>
            <person name="McEwen J.G."/>
            <person name="Clay O.K."/>
            <person name="Klein B.S."/>
            <person name="Cuomo C.A."/>
        </authorList>
    </citation>
    <scope>NUCLEOTIDE SEQUENCE [LARGE SCALE GENOMIC DNA]</scope>
    <source>
        <strain evidence="4">SLH14081</strain>
    </source>
</reference>
<sequence>MSTTLHFPSFCGVEGRIEGRKQLLKALTSNPIFSKTAVTIPSLARKDAWKRAVSQARKLVVLKHKEKWTGPQFRDAVRMLDYFLPVQPQFRIFISNLERQMTDEQKAVWIPKAERFEILGSYAQTELGHGSNVRGLETTATFDRATDEFIINSPTLRDLETHKLLPGVEIYELGPKVFQGMVGVHNGAMQVHNVRIPRDHMLARNAQVLRDGTDIPPKNTKHSYGSMITVRASMAEITGYDLLRAVAVAYHYTTFRKQFWIKGQKEENTVFNYARVKYRLLPLLAKGTALVLVGQDINRAFDEYSELVIKTGNTSQLEDLHLQTVGAKVYSTDITANGVETCRIACGGHGYSALSGFGQMYAHTVNAVTYEGDNYVIAQQAPRVILKHYKAILRRPESSSKLNVSSESDWFEPDNQQWVLERRLPTLVKAHMEASDVMLVEIPVSLFTSSPWHIAISSTGEDSGILTSAYDKAIQTLSDFSKAIIDAYGFAEFEMDSALARAEMNPYEALVAGAKNSDMNNMRDVWPVDSRRIWAKLDVEEKAK</sequence>
<evidence type="ECO:0000313" key="4">
    <source>
        <dbReference type="Proteomes" id="UP000002038"/>
    </source>
</evidence>
<dbReference type="SUPFAM" id="SSF56645">
    <property type="entry name" value="Acyl-CoA dehydrogenase NM domain-like"/>
    <property type="match status" value="1"/>
</dbReference>
<feature type="domain" description="Acyl-coenzyme A oxidase N-terminal" evidence="1">
    <location>
        <begin position="14"/>
        <end position="119"/>
    </location>
</feature>
<dbReference type="GO" id="GO:0003997">
    <property type="term" value="F:acyl-CoA oxidase activity"/>
    <property type="evidence" value="ECO:0007669"/>
    <property type="project" value="InterPro"/>
</dbReference>